<dbReference type="RefSeq" id="WP_136346483.1">
    <property type="nucleotide sequence ID" value="NZ_SSOC01000001.1"/>
</dbReference>
<protein>
    <submittedName>
        <fullName evidence="1">Uncharacterized protein</fullName>
    </submittedName>
</protein>
<reference evidence="1 2" key="1">
    <citation type="submission" date="2019-04" db="EMBL/GenBank/DDBJ databases">
        <title>Azoarcus nasutitermitis sp. nov. isolated from termite nest.</title>
        <authorList>
            <person name="Lin S.-Y."/>
            <person name="Hameed A."/>
            <person name="Hsu Y.-H."/>
            <person name="Young C.-C."/>
        </authorList>
    </citation>
    <scope>NUCLEOTIDE SEQUENCE [LARGE SCALE GENOMIC DNA]</scope>
    <source>
        <strain evidence="1 2">CC-YHH838</strain>
    </source>
</reference>
<gene>
    <name evidence="1" type="ORF">E6C76_01410</name>
</gene>
<evidence type="ECO:0000313" key="1">
    <source>
        <dbReference type="EMBL" id="THF67074.1"/>
    </source>
</evidence>
<evidence type="ECO:0000313" key="2">
    <source>
        <dbReference type="Proteomes" id="UP000308430"/>
    </source>
</evidence>
<organism evidence="1 2">
    <name type="scientific">Pseudothauera nasutitermitis</name>
    <dbReference type="NCBI Taxonomy" id="2565930"/>
    <lineage>
        <taxon>Bacteria</taxon>
        <taxon>Pseudomonadati</taxon>
        <taxon>Pseudomonadota</taxon>
        <taxon>Betaproteobacteria</taxon>
        <taxon>Rhodocyclales</taxon>
        <taxon>Zoogloeaceae</taxon>
        <taxon>Pseudothauera</taxon>
    </lineage>
</organism>
<proteinExistence type="predicted"/>
<accession>A0A4V3WCG2</accession>
<comment type="caution">
    <text evidence="1">The sequence shown here is derived from an EMBL/GenBank/DDBJ whole genome shotgun (WGS) entry which is preliminary data.</text>
</comment>
<dbReference type="EMBL" id="SSOC01000001">
    <property type="protein sequence ID" value="THF67074.1"/>
    <property type="molecule type" value="Genomic_DNA"/>
</dbReference>
<dbReference type="AlphaFoldDB" id="A0A4V3WCG2"/>
<dbReference type="Proteomes" id="UP000308430">
    <property type="component" value="Unassembled WGS sequence"/>
</dbReference>
<name>A0A4V3WCG2_9RHOO</name>
<keyword evidence="2" id="KW-1185">Reference proteome</keyword>
<sequence>MTNYRNVEADAARSILYMTRHKRHSTFINRARKYINRLSLTEEEVLTVAENRLRFATTPPSILEKALKEFRRMLGTLRPDVVEASGQELQLLMALAGEKEDGSIVPNQPYEVAYDYYKQLYLRATERPRHGKACMTSQNPLC</sequence>